<name>A0ACC0CU03_9PEZI</name>
<evidence type="ECO:0000313" key="2">
    <source>
        <dbReference type="Proteomes" id="UP001497680"/>
    </source>
</evidence>
<dbReference type="EMBL" id="MU394346">
    <property type="protein sequence ID" value="KAI6083802.1"/>
    <property type="molecule type" value="Genomic_DNA"/>
</dbReference>
<gene>
    <name evidence="1" type="ORF">F4821DRAFT_243985</name>
</gene>
<evidence type="ECO:0000313" key="1">
    <source>
        <dbReference type="EMBL" id="KAI6083802.1"/>
    </source>
</evidence>
<accession>A0ACC0CU03</accession>
<sequence length="576" mass="62446">MSTHPYATHHNTQQNNNVEIMEQNNMPDIIPGTDIIFAGREGGEEGSVNNEVVLVPQPTSSSDDPLNWSKMWKTIVIVNQSIFVFVSIMTPLAISPMTMIFEAEFHKSLPEVNMLFGAAAITLGYANFLIVPAANLFGRRPVVLVCGLICILANIWQGLVTSYPSFLGARVISGVGAAANESIMPMVVADLLFLHQRGSSMALYFWAYFLGLFLGPIISGAIATQIGWRWFFWVCCILQGASFIFLLVAHPETKFHRPSSSLPVSSSPTIIDIRPGAEKGSDGAISSSASSEAHVGAQCPPRHVMTTAEHVTNGRPSRAQFSLLPMRNGFGLGYAHQRKESVAAILLRDIVSPVRILVCYPIVLWSALAMGFAANSLLCLNLTQAQVFGAPPYLFNADLIGFTNFAFAVGAIFALGTAGPLSDWIALRRARANGGVLEAEMRLPALIPYICANLVGMVVAAVGYERSWNWAVIVCVGYSLVGFAVVGIPAIAIAYAVDSYKALPGEIMIAATIVKNTFGFGMIFYFNDWAARSGYISPVLMIMALTCGFSILGLCVFIPWGKQFRRWTKDSKLHSL</sequence>
<keyword evidence="2" id="KW-1185">Reference proteome</keyword>
<protein>
    <submittedName>
        <fullName evidence="1">MFS transporter</fullName>
    </submittedName>
</protein>
<organism evidence="1 2">
    <name type="scientific">Hypoxylon rubiginosum</name>
    <dbReference type="NCBI Taxonomy" id="110542"/>
    <lineage>
        <taxon>Eukaryota</taxon>
        <taxon>Fungi</taxon>
        <taxon>Dikarya</taxon>
        <taxon>Ascomycota</taxon>
        <taxon>Pezizomycotina</taxon>
        <taxon>Sordariomycetes</taxon>
        <taxon>Xylariomycetidae</taxon>
        <taxon>Xylariales</taxon>
        <taxon>Hypoxylaceae</taxon>
        <taxon>Hypoxylon</taxon>
    </lineage>
</organism>
<dbReference type="Proteomes" id="UP001497680">
    <property type="component" value="Unassembled WGS sequence"/>
</dbReference>
<reference evidence="1 2" key="1">
    <citation type="journal article" date="2022" name="New Phytol.">
        <title>Ecological generalism drives hyperdiversity of secondary metabolite gene clusters in xylarialean endophytes.</title>
        <authorList>
            <person name="Franco M.E.E."/>
            <person name="Wisecaver J.H."/>
            <person name="Arnold A.E."/>
            <person name="Ju Y.M."/>
            <person name="Slot J.C."/>
            <person name="Ahrendt S."/>
            <person name="Moore L.P."/>
            <person name="Eastman K.E."/>
            <person name="Scott K."/>
            <person name="Konkel Z."/>
            <person name="Mondo S.J."/>
            <person name="Kuo A."/>
            <person name="Hayes R.D."/>
            <person name="Haridas S."/>
            <person name="Andreopoulos B."/>
            <person name="Riley R."/>
            <person name="LaButti K."/>
            <person name="Pangilinan J."/>
            <person name="Lipzen A."/>
            <person name="Amirebrahimi M."/>
            <person name="Yan J."/>
            <person name="Adam C."/>
            <person name="Keymanesh K."/>
            <person name="Ng V."/>
            <person name="Louie K."/>
            <person name="Northen T."/>
            <person name="Drula E."/>
            <person name="Henrissat B."/>
            <person name="Hsieh H.M."/>
            <person name="Youens-Clark K."/>
            <person name="Lutzoni F."/>
            <person name="Miadlikowska J."/>
            <person name="Eastwood D.C."/>
            <person name="Hamelin R.C."/>
            <person name="Grigoriev I.V."/>
            <person name="U'Ren J.M."/>
        </authorList>
    </citation>
    <scope>NUCLEOTIDE SEQUENCE [LARGE SCALE GENOMIC DNA]</scope>
    <source>
        <strain evidence="1 2">ER1909</strain>
    </source>
</reference>
<proteinExistence type="predicted"/>
<comment type="caution">
    <text evidence="1">The sequence shown here is derived from an EMBL/GenBank/DDBJ whole genome shotgun (WGS) entry which is preliminary data.</text>
</comment>